<dbReference type="PANTHER" id="PTHR46743">
    <property type="entry name" value="TEICHOIC ACIDS EXPORT ATP-BINDING PROTEIN TAGH"/>
    <property type="match status" value="1"/>
</dbReference>
<name>A0A1V4SUA4_9CLOT</name>
<sequence>MEDYAVRFKNLTKEYKLYKNDKDRFKDLLWGKRYKPFRAIDNLTLDLPRGEVIGILGKNGSGKSTILKMVTGVVYPTEGEIEVNGKVSALLELTAGFDGELTGRENIFLKGYSMGMIRSEVSKILESVIEFSELGDYIDQPVRMYSSGMKARLGFAIAVNIDPDILVVDEALSVGDEMFREKCLRRMDKFRDEGKTILFVSHSLPQMRNFCTKGAWLYHGKLIDYGEIDEVANLYKHFLNGVSIDDIIENKHKYKDLVEIKQSLTDVDMTEEEIIFKGFVSLEPLNKEYKIDNITLKDDETEYVYKDIELVKSTEKNENKYDYIFKLPFTEIQKGFFNFEINIDVDGENYNRQAWCASKFGQFVNNEHNLDITIKSNRMKIRKE</sequence>
<feature type="domain" description="ABC transporter" evidence="6">
    <location>
        <begin position="6"/>
        <end position="244"/>
    </location>
</feature>
<dbReference type="GO" id="GO:0016020">
    <property type="term" value="C:membrane"/>
    <property type="evidence" value="ECO:0007669"/>
    <property type="project" value="InterPro"/>
</dbReference>
<dbReference type="GO" id="GO:0016887">
    <property type="term" value="F:ATP hydrolysis activity"/>
    <property type="evidence" value="ECO:0007669"/>
    <property type="project" value="InterPro"/>
</dbReference>
<keyword evidence="5" id="KW-0175">Coiled coil</keyword>
<dbReference type="InterPro" id="IPR015860">
    <property type="entry name" value="ABC_transpr_TagH-like"/>
</dbReference>
<dbReference type="InterPro" id="IPR050683">
    <property type="entry name" value="Bact_Polysacc_Export_ATP-bd"/>
</dbReference>
<evidence type="ECO:0000313" key="8">
    <source>
        <dbReference type="Proteomes" id="UP000191448"/>
    </source>
</evidence>
<organism evidence="7 8">
    <name type="scientific">Clostridium thermobutyricum DSM 4928</name>
    <dbReference type="NCBI Taxonomy" id="1121339"/>
    <lineage>
        <taxon>Bacteria</taxon>
        <taxon>Bacillati</taxon>
        <taxon>Bacillota</taxon>
        <taxon>Clostridia</taxon>
        <taxon>Eubacteriales</taxon>
        <taxon>Clostridiaceae</taxon>
        <taxon>Clostridium</taxon>
    </lineage>
</organism>
<keyword evidence="4 7" id="KW-0067">ATP-binding</keyword>
<evidence type="ECO:0000256" key="3">
    <source>
        <dbReference type="ARBA" id="ARBA00022741"/>
    </source>
</evidence>
<evidence type="ECO:0000256" key="1">
    <source>
        <dbReference type="ARBA" id="ARBA00005417"/>
    </source>
</evidence>
<evidence type="ECO:0000256" key="2">
    <source>
        <dbReference type="ARBA" id="ARBA00022448"/>
    </source>
</evidence>
<feature type="coiled-coil region" evidence="5">
    <location>
        <begin position="1"/>
        <end position="28"/>
    </location>
</feature>
<evidence type="ECO:0000259" key="6">
    <source>
        <dbReference type="PROSITE" id="PS50893"/>
    </source>
</evidence>
<dbReference type="EC" id="3.6.3.40" evidence="7"/>
<dbReference type="AlphaFoldDB" id="A0A1V4SUA4"/>
<dbReference type="InterPro" id="IPR017871">
    <property type="entry name" value="ABC_transporter-like_CS"/>
</dbReference>
<keyword evidence="2" id="KW-0813">Transport</keyword>
<dbReference type="GO" id="GO:0140359">
    <property type="term" value="F:ABC-type transporter activity"/>
    <property type="evidence" value="ECO:0007669"/>
    <property type="project" value="InterPro"/>
</dbReference>
<dbReference type="CDD" id="cd03220">
    <property type="entry name" value="ABC_KpsT_Wzt"/>
    <property type="match status" value="1"/>
</dbReference>
<dbReference type="SUPFAM" id="SSF52540">
    <property type="entry name" value="P-loop containing nucleoside triphosphate hydrolases"/>
    <property type="match status" value="1"/>
</dbReference>
<dbReference type="SMART" id="SM00382">
    <property type="entry name" value="AAA"/>
    <property type="match status" value="1"/>
</dbReference>
<dbReference type="Proteomes" id="UP000191448">
    <property type="component" value="Unassembled WGS sequence"/>
</dbReference>
<proteinExistence type="inferred from homology"/>
<accession>A0A1V4SUA4</accession>
<keyword evidence="3" id="KW-0547">Nucleotide-binding</keyword>
<keyword evidence="7" id="KW-0378">Hydrolase</keyword>
<dbReference type="InterPro" id="IPR003593">
    <property type="entry name" value="AAA+_ATPase"/>
</dbReference>
<protein>
    <submittedName>
        <fullName evidence="7">Teichoic acids export ATP-binding protein TagH</fullName>
        <ecNumber evidence="7">3.6.3.40</ecNumber>
    </submittedName>
</protein>
<reference evidence="7 8" key="1">
    <citation type="submission" date="2016-02" db="EMBL/GenBank/DDBJ databases">
        <title>Genome sequence of Clostridium thermobutyricum DSM 4928.</title>
        <authorList>
            <person name="Poehlein A."/>
            <person name="Daniel R."/>
        </authorList>
    </citation>
    <scope>NUCLEOTIDE SEQUENCE [LARGE SCALE GENOMIC DNA]</scope>
    <source>
        <strain evidence="7 8">DSM 4928</strain>
    </source>
</reference>
<dbReference type="PANTHER" id="PTHR46743:SF2">
    <property type="entry name" value="TEICHOIC ACIDS EXPORT ATP-BINDING PROTEIN TAGH"/>
    <property type="match status" value="1"/>
</dbReference>
<gene>
    <name evidence="7" type="primary">tagH</name>
    <name evidence="7" type="ORF">CLTHE_19980</name>
</gene>
<dbReference type="Gene3D" id="3.40.50.300">
    <property type="entry name" value="P-loop containing nucleotide triphosphate hydrolases"/>
    <property type="match status" value="1"/>
</dbReference>
<comment type="caution">
    <text evidence="7">The sequence shown here is derived from an EMBL/GenBank/DDBJ whole genome shotgun (WGS) entry which is preliminary data.</text>
</comment>
<dbReference type="PROSITE" id="PS50893">
    <property type="entry name" value="ABC_TRANSPORTER_2"/>
    <property type="match status" value="1"/>
</dbReference>
<dbReference type="PROSITE" id="PS00211">
    <property type="entry name" value="ABC_TRANSPORTER_1"/>
    <property type="match status" value="1"/>
</dbReference>
<dbReference type="InterPro" id="IPR027417">
    <property type="entry name" value="P-loop_NTPase"/>
</dbReference>
<comment type="similarity">
    <text evidence="1">Belongs to the ABC transporter superfamily.</text>
</comment>
<dbReference type="Pfam" id="PF00005">
    <property type="entry name" value="ABC_tran"/>
    <property type="match status" value="1"/>
</dbReference>
<evidence type="ECO:0000256" key="5">
    <source>
        <dbReference type="SAM" id="Coils"/>
    </source>
</evidence>
<dbReference type="RefSeq" id="WP_080023191.1">
    <property type="nucleotide sequence ID" value="NZ_LTAY01000048.1"/>
</dbReference>
<dbReference type="GO" id="GO:0005524">
    <property type="term" value="F:ATP binding"/>
    <property type="evidence" value="ECO:0007669"/>
    <property type="project" value="UniProtKB-KW"/>
</dbReference>
<evidence type="ECO:0000256" key="4">
    <source>
        <dbReference type="ARBA" id="ARBA00022840"/>
    </source>
</evidence>
<dbReference type="OrthoDB" id="9778870at2"/>
<dbReference type="EMBL" id="LTAY01000048">
    <property type="protein sequence ID" value="OPX47435.1"/>
    <property type="molecule type" value="Genomic_DNA"/>
</dbReference>
<evidence type="ECO:0000313" key="7">
    <source>
        <dbReference type="EMBL" id="OPX47435.1"/>
    </source>
</evidence>
<dbReference type="InterPro" id="IPR003439">
    <property type="entry name" value="ABC_transporter-like_ATP-bd"/>
</dbReference>